<proteinExistence type="predicted"/>
<dbReference type="PANTHER" id="PTHR47917">
    <property type="match status" value="1"/>
</dbReference>
<evidence type="ECO:0000313" key="3">
    <source>
        <dbReference type="Proteomes" id="UP000324781"/>
    </source>
</evidence>
<dbReference type="AlphaFoldDB" id="A0A1M6HT87"/>
<evidence type="ECO:0000259" key="1">
    <source>
        <dbReference type="Pfam" id="PF01996"/>
    </source>
</evidence>
<dbReference type="InterPro" id="IPR002847">
    <property type="entry name" value="F420-0_gamma-glut_ligase-dom"/>
</dbReference>
<dbReference type="Proteomes" id="UP000324781">
    <property type="component" value="Unassembled WGS sequence"/>
</dbReference>
<dbReference type="Gene3D" id="3.30.1330.100">
    <property type="entry name" value="CofE-like"/>
    <property type="match status" value="1"/>
</dbReference>
<dbReference type="PANTHER" id="PTHR47917:SF1">
    <property type="entry name" value="COENZYME F420:L-GLUTAMATE LIGASE"/>
    <property type="match status" value="1"/>
</dbReference>
<organism evidence="2 3">
    <name type="scientific">Thermoclostridium caenicola</name>
    <dbReference type="NCBI Taxonomy" id="659425"/>
    <lineage>
        <taxon>Bacteria</taxon>
        <taxon>Bacillati</taxon>
        <taxon>Bacillota</taxon>
        <taxon>Clostridia</taxon>
        <taxon>Eubacteriales</taxon>
        <taxon>Oscillospiraceae</taxon>
        <taxon>Thermoclostridium</taxon>
    </lineage>
</organism>
<keyword evidence="2" id="KW-0436">Ligase</keyword>
<protein>
    <submittedName>
        <fullName evidence="2">Putative folate metabolism gamma-glutamate ligase</fullName>
    </submittedName>
</protein>
<dbReference type="EMBL" id="FQZP01000035">
    <property type="protein sequence ID" value="SHJ25415.1"/>
    <property type="molecule type" value="Genomic_DNA"/>
</dbReference>
<evidence type="ECO:0000313" key="2">
    <source>
        <dbReference type="EMBL" id="SHJ25415.1"/>
    </source>
</evidence>
<dbReference type="RefSeq" id="WP_149679060.1">
    <property type="nucleotide sequence ID" value="NZ_DAONMB010000005.1"/>
</dbReference>
<dbReference type="SUPFAM" id="SSF144010">
    <property type="entry name" value="CofE-like"/>
    <property type="match status" value="1"/>
</dbReference>
<dbReference type="GO" id="GO:0052618">
    <property type="term" value="F:coenzyme F420-0:L-glutamate ligase activity"/>
    <property type="evidence" value="ECO:0007669"/>
    <property type="project" value="TreeGrafter"/>
</dbReference>
<accession>A0A1M6HT87</accession>
<dbReference type="Pfam" id="PF01996">
    <property type="entry name" value="F420_ligase"/>
    <property type="match status" value="1"/>
</dbReference>
<feature type="domain" description="Coenzyme F420:L-glutamate ligase-like" evidence="1">
    <location>
        <begin position="6"/>
        <end position="204"/>
    </location>
</feature>
<dbReference type="OrthoDB" id="9788295at2"/>
<keyword evidence="3" id="KW-1185">Reference proteome</keyword>
<gene>
    <name evidence="2" type="ORF">SAMN05444373_103512</name>
</gene>
<sequence>MRVTAIRTRIVEVGSCDVTELLAESLKAVPERSVIAITSKVVSLCEGRAMPQSDYGKDELIESEADLFIPRSESKYGVYLTIKNNMLVPTAGIDESNTNGYYVLWPEDPQASANRCWEFVRNHFGIKHVGIILTDSISSPMRLGVTGRSIAYCGFKPINSRIGQADLFGKPLRQTRINVADALAASAVLVMGESDEQTPVALIEDVPFVDFSDLAPTADELNAWKVRMEDDLYAHLLTRMEWRKKKD</sequence>
<reference evidence="2 3" key="1">
    <citation type="submission" date="2016-11" db="EMBL/GenBank/DDBJ databases">
        <authorList>
            <person name="Varghese N."/>
            <person name="Submissions S."/>
        </authorList>
    </citation>
    <scope>NUCLEOTIDE SEQUENCE [LARGE SCALE GENOMIC DNA]</scope>
    <source>
        <strain evidence="2 3">DSM 19027</strain>
    </source>
</reference>
<name>A0A1M6HT87_9FIRM</name>